<keyword evidence="1" id="KW-0472">Membrane</keyword>
<proteinExistence type="predicted"/>
<keyword evidence="3" id="KW-1185">Reference proteome</keyword>
<dbReference type="GeneID" id="36384527"/>
<evidence type="ECO:0000256" key="1">
    <source>
        <dbReference type="SAM" id="Phobius"/>
    </source>
</evidence>
<name>A0A090MNT8_STRRB</name>
<reference evidence="2" key="2">
    <citation type="submission" date="2014-09" db="EMBL/GenBank/DDBJ databases">
        <authorList>
            <person name="Aslett A.Martin."/>
        </authorList>
    </citation>
    <scope>NUCLEOTIDE SEQUENCE</scope>
    <source>
        <strain evidence="2">ED321 Heterogonic</strain>
    </source>
</reference>
<keyword evidence="1" id="KW-0812">Transmembrane</keyword>
<keyword evidence="1" id="KW-1133">Transmembrane helix</keyword>
<reference evidence="4" key="3">
    <citation type="submission" date="2020-12" db="UniProtKB">
        <authorList>
            <consortium name="WormBaseParasite"/>
        </authorList>
    </citation>
    <scope>IDENTIFICATION</scope>
</reference>
<evidence type="ECO:0000313" key="5">
    <source>
        <dbReference type="WormBase" id="SRAE_X000146200"/>
    </source>
</evidence>
<feature type="transmembrane region" description="Helical" evidence="1">
    <location>
        <begin position="20"/>
        <end position="38"/>
    </location>
</feature>
<protein>
    <submittedName>
        <fullName evidence="2 4">Uncharacterized protein</fullName>
    </submittedName>
</protein>
<dbReference type="EMBL" id="LN609396">
    <property type="protein sequence ID" value="CEF59716.1"/>
    <property type="molecule type" value="Genomic_DNA"/>
</dbReference>
<evidence type="ECO:0000313" key="2">
    <source>
        <dbReference type="EMBL" id="CEF59716.1"/>
    </source>
</evidence>
<dbReference type="CTD" id="36384527"/>
<accession>A0A090MNT8</accession>
<gene>
    <name evidence="2 4 5" type="ORF">SRAE_X000146200</name>
</gene>
<dbReference type="WormBase" id="SRAE_X000146200">
    <property type="protein sequence ID" value="SRP04264"/>
    <property type="gene ID" value="WBGene00267033"/>
</dbReference>
<organism evidence="2">
    <name type="scientific">Strongyloides ratti</name>
    <name type="common">Parasitic roundworm</name>
    <dbReference type="NCBI Taxonomy" id="34506"/>
    <lineage>
        <taxon>Eukaryota</taxon>
        <taxon>Metazoa</taxon>
        <taxon>Ecdysozoa</taxon>
        <taxon>Nematoda</taxon>
        <taxon>Chromadorea</taxon>
        <taxon>Rhabditida</taxon>
        <taxon>Tylenchina</taxon>
        <taxon>Panagrolaimomorpha</taxon>
        <taxon>Strongyloidoidea</taxon>
        <taxon>Strongyloididae</taxon>
        <taxon>Strongyloides</taxon>
    </lineage>
</organism>
<dbReference type="WBParaSite" id="SRAE_X000146200.1">
    <property type="protein sequence ID" value="SRAE_X000146200.1"/>
    <property type="gene ID" value="WBGene00267033"/>
</dbReference>
<evidence type="ECO:0000313" key="4">
    <source>
        <dbReference type="WBParaSite" id="SRAE_X000146200.1"/>
    </source>
</evidence>
<sequence>MNYIKLEGLSIASYFEMKYITTSSILLIVFFDIIKVYSTTTNRTFISYNDQTHSDSIGRRCIEKYNEKKKEKNNTKFTLINVTKAEVSWTPRPIIFSLLLTAGKNCNLLIDEDSNEDRKKCPPKSFTCTQTYSSTDGSEIYNVKKLKNNKKNIENLQ</sequence>
<dbReference type="Proteomes" id="UP000035682">
    <property type="component" value="Unplaced"/>
</dbReference>
<dbReference type="RefSeq" id="XP_024498927.1">
    <property type="nucleotide sequence ID" value="XM_024649240.1"/>
</dbReference>
<reference evidence="3" key="1">
    <citation type="submission" date="2014-09" db="EMBL/GenBank/DDBJ databases">
        <authorList>
            <person name="Martin A.A."/>
        </authorList>
    </citation>
    <scope>NUCLEOTIDE SEQUENCE</scope>
    <source>
        <strain evidence="3">ED321</strain>
    </source>
</reference>
<dbReference type="AlphaFoldDB" id="A0A090MNT8"/>
<evidence type="ECO:0000313" key="3">
    <source>
        <dbReference type="Proteomes" id="UP000035682"/>
    </source>
</evidence>